<dbReference type="EMBL" id="OV121139">
    <property type="protein sequence ID" value="CAH0562821.1"/>
    <property type="molecule type" value="Genomic_DNA"/>
</dbReference>
<reference evidence="1" key="1">
    <citation type="submission" date="2021-12" db="EMBL/GenBank/DDBJ databases">
        <authorList>
            <person name="King R."/>
        </authorList>
    </citation>
    <scope>NUCLEOTIDE SEQUENCE</scope>
</reference>
<dbReference type="AlphaFoldDB" id="A0A9P0BCS2"/>
<proteinExistence type="predicted"/>
<protein>
    <submittedName>
        <fullName evidence="1">Uncharacterized protein</fullName>
    </submittedName>
</protein>
<evidence type="ECO:0000313" key="2">
    <source>
        <dbReference type="Proteomes" id="UP001154078"/>
    </source>
</evidence>
<name>A0A9P0BCS2_BRAAE</name>
<keyword evidence="2" id="KW-1185">Reference proteome</keyword>
<organism evidence="1 2">
    <name type="scientific">Brassicogethes aeneus</name>
    <name type="common">Rape pollen beetle</name>
    <name type="synonym">Meligethes aeneus</name>
    <dbReference type="NCBI Taxonomy" id="1431903"/>
    <lineage>
        <taxon>Eukaryota</taxon>
        <taxon>Metazoa</taxon>
        <taxon>Ecdysozoa</taxon>
        <taxon>Arthropoda</taxon>
        <taxon>Hexapoda</taxon>
        <taxon>Insecta</taxon>
        <taxon>Pterygota</taxon>
        <taxon>Neoptera</taxon>
        <taxon>Endopterygota</taxon>
        <taxon>Coleoptera</taxon>
        <taxon>Polyphaga</taxon>
        <taxon>Cucujiformia</taxon>
        <taxon>Nitidulidae</taxon>
        <taxon>Meligethinae</taxon>
        <taxon>Brassicogethes</taxon>
    </lineage>
</organism>
<dbReference type="OrthoDB" id="6776296at2759"/>
<evidence type="ECO:0000313" key="1">
    <source>
        <dbReference type="EMBL" id="CAH0562821.1"/>
    </source>
</evidence>
<accession>A0A9P0BCS2</accession>
<dbReference type="Proteomes" id="UP001154078">
    <property type="component" value="Chromosome 8"/>
</dbReference>
<sequence length="186" mass="21462">MAKPLVKTRSNLSCPIFGSAKDILPEENQLPSYEDLMKCYLSVRLELKGDSSKQPANATVANIVASKVEHVWKRASLPTLSRERIIKLILAYNLKYQNIIKPIKGKISKFLQAKLNNFHKDSNKLFDISTCKCLDLERCSCEKERKVPKAEWSFLQDQKSHRKMKIGGVDEILTKQIQKREERKWS</sequence>
<gene>
    <name evidence="1" type="ORF">MELIAE_LOCUS11841</name>
</gene>